<dbReference type="EMBL" id="OZ035826">
    <property type="protein sequence ID" value="CAL1604189.1"/>
    <property type="molecule type" value="Genomic_DNA"/>
</dbReference>
<sequence>MGICMVGWMGGGRGVDSGWDKGKGGGCVSGGMGDVFNGGLFGLWEVGWGFDCGGRGGVGFVFCKGLWFWEGDVWGWYGGMCWVIEGGGYGGGGGFVWVVRGGMVILVVYGGGCCVE</sequence>
<proteinExistence type="predicted"/>
<accession>A0AAV2LTM0</accession>
<dbReference type="AlphaFoldDB" id="A0AAV2LTM0"/>
<evidence type="ECO:0000313" key="2">
    <source>
        <dbReference type="Proteomes" id="UP001497482"/>
    </source>
</evidence>
<gene>
    <name evidence="1" type="ORF">KC01_LOCUS31754</name>
</gene>
<protein>
    <submittedName>
        <fullName evidence="1">Uncharacterized protein</fullName>
    </submittedName>
</protein>
<keyword evidence="2" id="KW-1185">Reference proteome</keyword>
<reference evidence="1 2" key="1">
    <citation type="submission" date="2024-04" db="EMBL/GenBank/DDBJ databases">
        <authorList>
            <person name="Waldvogel A.-M."/>
            <person name="Schoenle A."/>
        </authorList>
    </citation>
    <scope>NUCLEOTIDE SEQUENCE [LARGE SCALE GENOMIC DNA]</scope>
</reference>
<name>A0AAV2LTM0_KNICA</name>
<dbReference type="Proteomes" id="UP001497482">
    <property type="component" value="Chromosome 4"/>
</dbReference>
<evidence type="ECO:0000313" key="1">
    <source>
        <dbReference type="EMBL" id="CAL1604189.1"/>
    </source>
</evidence>
<organism evidence="1 2">
    <name type="scientific">Knipowitschia caucasica</name>
    <name type="common">Caucasian dwarf goby</name>
    <name type="synonym">Pomatoschistus caucasicus</name>
    <dbReference type="NCBI Taxonomy" id="637954"/>
    <lineage>
        <taxon>Eukaryota</taxon>
        <taxon>Metazoa</taxon>
        <taxon>Chordata</taxon>
        <taxon>Craniata</taxon>
        <taxon>Vertebrata</taxon>
        <taxon>Euteleostomi</taxon>
        <taxon>Actinopterygii</taxon>
        <taxon>Neopterygii</taxon>
        <taxon>Teleostei</taxon>
        <taxon>Neoteleostei</taxon>
        <taxon>Acanthomorphata</taxon>
        <taxon>Gobiaria</taxon>
        <taxon>Gobiiformes</taxon>
        <taxon>Gobioidei</taxon>
        <taxon>Gobiidae</taxon>
        <taxon>Gobiinae</taxon>
        <taxon>Knipowitschia</taxon>
    </lineage>
</organism>